<proteinExistence type="predicted"/>
<dbReference type="RefSeq" id="WP_014985944.1">
    <property type="nucleotide sequence ID" value="NC_018681.1"/>
</dbReference>
<dbReference type="HOGENOM" id="CLU_2274412_0_0_11"/>
<evidence type="ECO:0000313" key="1">
    <source>
        <dbReference type="EMBL" id="AFU03089.1"/>
    </source>
</evidence>
<gene>
    <name evidence="1" type="ORF">O3I_025690</name>
</gene>
<reference evidence="1 2" key="1">
    <citation type="journal article" date="2012" name="J. Bacteriol.">
        <title>Complete genome sequence of Nocardia brasiliensis HUJEG-1.</title>
        <authorList>
            <person name="Vera-Cabrera L."/>
            <person name="Ortiz-Lopez R."/>
            <person name="Elizondo-Gonzalez R."/>
            <person name="Perez-Maya A.A."/>
            <person name="Ocampo-Candiani J."/>
        </authorList>
    </citation>
    <scope>NUCLEOTIDE SEQUENCE [LARGE SCALE GENOMIC DNA]</scope>
    <source>
        <strain evidence="2">ATCC 700358</strain>
    </source>
</reference>
<protein>
    <submittedName>
        <fullName evidence="1">Uncharacterized protein</fullName>
    </submittedName>
</protein>
<dbReference type="KEGG" id="nbr:O3I_025690"/>
<dbReference type="Proteomes" id="UP000006304">
    <property type="component" value="Chromosome"/>
</dbReference>
<keyword evidence="2" id="KW-1185">Reference proteome</keyword>
<evidence type="ECO:0000313" key="2">
    <source>
        <dbReference type="Proteomes" id="UP000006304"/>
    </source>
</evidence>
<dbReference type="STRING" id="1133849.O3I_025690"/>
<dbReference type="EMBL" id="CP003876">
    <property type="protein sequence ID" value="AFU03089.1"/>
    <property type="molecule type" value="Genomic_DNA"/>
</dbReference>
<organism evidence="1 2">
    <name type="scientific">Nocardia brasiliensis (strain ATCC 700358 / HUJEG-1)</name>
    <dbReference type="NCBI Taxonomy" id="1133849"/>
    <lineage>
        <taxon>Bacteria</taxon>
        <taxon>Bacillati</taxon>
        <taxon>Actinomycetota</taxon>
        <taxon>Actinomycetes</taxon>
        <taxon>Mycobacteriales</taxon>
        <taxon>Nocardiaceae</taxon>
        <taxon>Nocardia</taxon>
    </lineage>
</organism>
<dbReference type="AlphaFoldDB" id="K0F0X3"/>
<sequence>MALTRHHTRTDITALPLLAAQFPELAPELPADHEPVADIVRRPDGLLNAAANRDTVHRELDGLVAIRGPQFPRRQRRSRHGLDVLDQGDRTADELLGIDAPR</sequence>
<accession>K0F0X3</accession>
<name>K0F0X3_NOCB7</name>